<dbReference type="InterPro" id="IPR023210">
    <property type="entry name" value="NADP_OxRdtase_dom"/>
</dbReference>
<evidence type="ECO:0000259" key="2">
    <source>
        <dbReference type="Pfam" id="PF00248"/>
    </source>
</evidence>
<dbReference type="Proteomes" id="UP000274822">
    <property type="component" value="Unassembled WGS sequence"/>
</dbReference>
<gene>
    <name evidence="3" type="ORF">BC938DRAFT_481045</name>
</gene>
<keyword evidence="4" id="KW-1185">Reference proteome</keyword>
<sequence length="329" mass="36697">MPIPPRKLGRTGIKVAAIGLGCMGMSEFYGPGDEKESIAVLERSIELGANFWDTADMYGMGKNEELLAKVLKTRRSEVFLATKFGNVRGPNGEFLGVNGTPEYVRQALEASLRRLQVDYVDLYYQHRVDPNVPIEDTVRAMAELVKEGKVRYLGLSECSAATLRRAYAVHPIAALQMEYSPWALDIEENGILETARELGVTIVAYSPLGRGMLTGQYTSPDDFEENDFRRTAPRFNAENFPKNLDLVCRFDELAKAKGVTTSQFVLAWVLAQGQDFIPIPGTKRIKYLEENVGAADVALSEHELKEIRKIINSIEIHGTRYRSMEGLGL</sequence>
<accession>A0A433QH35</accession>
<evidence type="ECO:0000313" key="3">
    <source>
        <dbReference type="EMBL" id="RUS29112.1"/>
    </source>
</evidence>
<dbReference type="InterPro" id="IPR020471">
    <property type="entry name" value="AKR"/>
</dbReference>
<dbReference type="GO" id="GO:0005737">
    <property type="term" value="C:cytoplasm"/>
    <property type="evidence" value="ECO:0007669"/>
    <property type="project" value="TreeGrafter"/>
</dbReference>
<dbReference type="SUPFAM" id="SSF51430">
    <property type="entry name" value="NAD(P)-linked oxidoreductase"/>
    <property type="match status" value="1"/>
</dbReference>
<dbReference type="InterPro" id="IPR036812">
    <property type="entry name" value="NAD(P)_OxRdtase_dom_sf"/>
</dbReference>
<dbReference type="PRINTS" id="PR00069">
    <property type="entry name" value="ALDKETRDTASE"/>
</dbReference>
<dbReference type="PANTHER" id="PTHR43625:SF40">
    <property type="entry name" value="ALDO-KETO REDUCTASE YAKC [NADP(+)]"/>
    <property type="match status" value="1"/>
</dbReference>
<dbReference type="Pfam" id="PF00248">
    <property type="entry name" value="Aldo_ket_red"/>
    <property type="match status" value="1"/>
</dbReference>
<name>A0A433QH35_9FUNG</name>
<dbReference type="Gene3D" id="3.20.20.100">
    <property type="entry name" value="NADP-dependent oxidoreductase domain"/>
    <property type="match status" value="1"/>
</dbReference>
<proteinExistence type="predicted"/>
<dbReference type="GO" id="GO:0016491">
    <property type="term" value="F:oxidoreductase activity"/>
    <property type="evidence" value="ECO:0007669"/>
    <property type="project" value="UniProtKB-KW"/>
</dbReference>
<keyword evidence="1" id="KW-0560">Oxidoreductase</keyword>
<protein>
    <submittedName>
        <fullName evidence="3">Aldo/keto reductase</fullName>
    </submittedName>
</protein>
<dbReference type="PANTHER" id="PTHR43625">
    <property type="entry name" value="AFLATOXIN B1 ALDEHYDE REDUCTASE"/>
    <property type="match status" value="1"/>
</dbReference>
<dbReference type="CDD" id="cd19076">
    <property type="entry name" value="AKR_AKR13A_13D"/>
    <property type="match status" value="1"/>
</dbReference>
<dbReference type="AlphaFoldDB" id="A0A433QH35"/>
<dbReference type="EMBL" id="RBNJ01005612">
    <property type="protein sequence ID" value="RUS29112.1"/>
    <property type="molecule type" value="Genomic_DNA"/>
</dbReference>
<organism evidence="3 4">
    <name type="scientific">Jimgerdemannia flammicorona</name>
    <dbReference type="NCBI Taxonomy" id="994334"/>
    <lineage>
        <taxon>Eukaryota</taxon>
        <taxon>Fungi</taxon>
        <taxon>Fungi incertae sedis</taxon>
        <taxon>Mucoromycota</taxon>
        <taxon>Mucoromycotina</taxon>
        <taxon>Endogonomycetes</taxon>
        <taxon>Endogonales</taxon>
        <taxon>Endogonaceae</taxon>
        <taxon>Jimgerdemannia</taxon>
    </lineage>
</organism>
<comment type="caution">
    <text evidence="3">The sequence shown here is derived from an EMBL/GenBank/DDBJ whole genome shotgun (WGS) entry which is preliminary data.</text>
</comment>
<feature type="domain" description="NADP-dependent oxidoreductase" evidence="2">
    <location>
        <begin position="18"/>
        <end position="311"/>
    </location>
</feature>
<reference evidence="3 4" key="1">
    <citation type="journal article" date="2018" name="New Phytol.">
        <title>Phylogenomics of Endogonaceae and evolution of mycorrhizas within Mucoromycota.</title>
        <authorList>
            <person name="Chang Y."/>
            <person name="Desiro A."/>
            <person name="Na H."/>
            <person name="Sandor L."/>
            <person name="Lipzen A."/>
            <person name="Clum A."/>
            <person name="Barry K."/>
            <person name="Grigoriev I.V."/>
            <person name="Martin F.M."/>
            <person name="Stajich J.E."/>
            <person name="Smith M.E."/>
            <person name="Bonito G."/>
            <person name="Spatafora J.W."/>
        </authorList>
    </citation>
    <scope>NUCLEOTIDE SEQUENCE [LARGE SCALE GENOMIC DNA]</scope>
    <source>
        <strain evidence="3 4">AD002</strain>
    </source>
</reference>
<evidence type="ECO:0000256" key="1">
    <source>
        <dbReference type="ARBA" id="ARBA00023002"/>
    </source>
</evidence>
<evidence type="ECO:0000313" key="4">
    <source>
        <dbReference type="Proteomes" id="UP000274822"/>
    </source>
</evidence>
<dbReference type="InterPro" id="IPR050791">
    <property type="entry name" value="Aldo-Keto_reductase"/>
</dbReference>